<reference evidence="1 2" key="1">
    <citation type="submission" date="2018-11" db="EMBL/GenBank/DDBJ databases">
        <title>Sequencing the genomes of 1000 actinobacteria strains.</title>
        <authorList>
            <person name="Klenk H.-P."/>
        </authorList>
    </citation>
    <scope>NUCLEOTIDE SEQUENCE [LARGE SCALE GENOMIC DNA]</scope>
    <source>
        <strain evidence="1 2">DSM 12652</strain>
    </source>
</reference>
<dbReference type="OrthoDB" id="5188280at2"/>
<proteinExistence type="predicted"/>
<organism evidence="1 2">
    <name type="scientific">Nocardioides aurantiacus</name>
    <dbReference type="NCBI Taxonomy" id="86796"/>
    <lineage>
        <taxon>Bacteria</taxon>
        <taxon>Bacillati</taxon>
        <taxon>Actinomycetota</taxon>
        <taxon>Actinomycetes</taxon>
        <taxon>Propionibacteriales</taxon>
        <taxon>Nocardioidaceae</taxon>
        <taxon>Nocardioides</taxon>
    </lineage>
</organism>
<name>A0A3N2CTE0_9ACTN</name>
<dbReference type="Proteomes" id="UP000281738">
    <property type="component" value="Unassembled WGS sequence"/>
</dbReference>
<dbReference type="EMBL" id="RKHO01000001">
    <property type="protein sequence ID" value="ROR90484.1"/>
    <property type="molecule type" value="Genomic_DNA"/>
</dbReference>
<evidence type="ECO:0000313" key="1">
    <source>
        <dbReference type="EMBL" id="ROR90484.1"/>
    </source>
</evidence>
<sequence length="203" mass="21527">MSERPHHRPSLPGARHFEAIESEVDPATMTEAAERAATALVRGARRAGDADLVARVVRLADTEGLETLAELWSGAAADSLAGALWRLYLLRSWVYADPETAAAEFDRGRRHVPVAEAISGVVEPPGPDEVRALVDQVLGGVVEGDFADTLFRAAAFARVAAAGRVDESRGGASYATDVSASRLLTLSDQLERAGRLELTGQLG</sequence>
<gene>
    <name evidence="1" type="ORF">EDD33_1324</name>
</gene>
<evidence type="ECO:0000313" key="2">
    <source>
        <dbReference type="Proteomes" id="UP000281738"/>
    </source>
</evidence>
<keyword evidence="2" id="KW-1185">Reference proteome</keyword>
<evidence type="ECO:0008006" key="3">
    <source>
        <dbReference type="Google" id="ProtNLM"/>
    </source>
</evidence>
<dbReference type="AlphaFoldDB" id="A0A3N2CTE0"/>
<protein>
    <recommendedName>
        <fullName evidence="3">DNA-directed RNA polymerase subunit beta</fullName>
    </recommendedName>
</protein>
<comment type="caution">
    <text evidence="1">The sequence shown here is derived from an EMBL/GenBank/DDBJ whole genome shotgun (WGS) entry which is preliminary data.</text>
</comment>
<dbReference type="RefSeq" id="WP_123389626.1">
    <property type="nucleotide sequence ID" value="NZ_RKHO01000001.1"/>
</dbReference>
<accession>A0A3N2CTE0</accession>